<dbReference type="RefSeq" id="WP_168567619.1">
    <property type="nucleotide sequence ID" value="NZ_CP051167.1"/>
</dbReference>
<proteinExistence type="predicted"/>
<organism evidence="2 3">
    <name type="scientific">Oxynema aestuarii AP17</name>
    <dbReference type="NCBI Taxonomy" id="2064643"/>
    <lineage>
        <taxon>Bacteria</taxon>
        <taxon>Bacillati</taxon>
        <taxon>Cyanobacteriota</taxon>
        <taxon>Cyanophyceae</taxon>
        <taxon>Oscillatoriophycideae</taxon>
        <taxon>Oscillatoriales</taxon>
        <taxon>Oscillatoriaceae</taxon>
        <taxon>Oxynema</taxon>
        <taxon>Oxynema aestuarii</taxon>
    </lineage>
</organism>
<evidence type="ECO:0000313" key="3">
    <source>
        <dbReference type="Proteomes" id="UP000500857"/>
    </source>
</evidence>
<sequence>MSVGVAHFLRNSKRGGSQLGRSDRTIPLTGAVCDRINPKATPIQKCLLGNGN</sequence>
<feature type="region of interest" description="Disordered" evidence="1">
    <location>
        <begin position="1"/>
        <end position="24"/>
    </location>
</feature>
<name>A0A6H1TS88_9CYAN</name>
<keyword evidence="3" id="KW-1185">Reference proteome</keyword>
<protein>
    <submittedName>
        <fullName evidence="2">Uncharacterized protein</fullName>
    </submittedName>
</protein>
<dbReference type="AlphaFoldDB" id="A0A6H1TS88"/>
<evidence type="ECO:0000313" key="2">
    <source>
        <dbReference type="EMBL" id="QIZ69462.1"/>
    </source>
</evidence>
<accession>A0A6H1TS88</accession>
<dbReference type="Proteomes" id="UP000500857">
    <property type="component" value="Chromosome"/>
</dbReference>
<evidence type="ECO:0000256" key="1">
    <source>
        <dbReference type="SAM" id="MobiDB-lite"/>
    </source>
</evidence>
<gene>
    <name evidence="2" type="ORF">HCG48_01725</name>
</gene>
<reference evidence="2 3" key="1">
    <citation type="submission" date="2020-04" db="EMBL/GenBank/DDBJ databases">
        <authorList>
            <person name="Basu S."/>
            <person name="Maruthanayagam V."/>
            <person name="Chakraborty S."/>
            <person name="Pramanik A."/>
            <person name="Mukherjee J."/>
            <person name="Brink B."/>
        </authorList>
    </citation>
    <scope>NUCLEOTIDE SEQUENCE [LARGE SCALE GENOMIC DNA]</scope>
    <source>
        <strain evidence="2 3">AP17</strain>
    </source>
</reference>
<dbReference type="KEGG" id="oxy:HCG48_01725"/>
<dbReference type="EMBL" id="CP051167">
    <property type="protein sequence ID" value="QIZ69462.1"/>
    <property type="molecule type" value="Genomic_DNA"/>
</dbReference>